<feature type="repeat" description="RCC1" evidence="3">
    <location>
        <begin position="145"/>
        <end position="198"/>
    </location>
</feature>
<dbReference type="PROSITE" id="PS50088">
    <property type="entry name" value="ANK_REPEAT"/>
    <property type="match status" value="2"/>
</dbReference>
<comment type="caution">
    <text evidence="5">The sequence shown here is derived from an EMBL/GenBank/DDBJ whole genome shotgun (WGS) entry which is preliminary data.</text>
</comment>
<dbReference type="Pfam" id="PF00415">
    <property type="entry name" value="RCC1"/>
    <property type="match status" value="2"/>
</dbReference>
<dbReference type="GO" id="GO:0016301">
    <property type="term" value="F:kinase activity"/>
    <property type="evidence" value="ECO:0007669"/>
    <property type="project" value="UniProtKB-KW"/>
</dbReference>
<keyword evidence="2" id="KW-0040">ANK repeat</keyword>
<keyword evidence="6" id="KW-1185">Reference proteome</keyword>
<evidence type="ECO:0000256" key="2">
    <source>
        <dbReference type="PROSITE-ProRule" id="PRU00023"/>
    </source>
</evidence>
<dbReference type="SUPFAM" id="SSF48403">
    <property type="entry name" value="Ankyrin repeat"/>
    <property type="match status" value="1"/>
</dbReference>
<dbReference type="PROSITE" id="PS50097">
    <property type="entry name" value="BTB"/>
    <property type="match status" value="1"/>
</dbReference>
<dbReference type="Gene3D" id="1.25.40.20">
    <property type="entry name" value="Ankyrin repeat-containing domain"/>
    <property type="match status" value="1"/>
</dbReference>
<dbReference type="InterPro" id="IPR000408">
    <property type="entry name" value="Reg_chr_condens"/>
</dbReference>
<dbReference type="Pfam" id="PF12796">
    <property type="entry name" value="Ank_2"/>
    <property type="match status" value="1"/>
</dbReference>
<dbReference type="EMBL" id="WJQU01000002">
    <property type="protein sequence ID" value="KAJ6642089.1"/>
    <property type="molecule type" value="Genomic_DNA"/>
</dbReference>
<dbReference type="PROSITE" id="PS50297">
    <property type="entry name" value="ANK_REP_REGION"/>
    <property type="match status" value="2"/>
</dbReference>
<dbReference type="InterPro" id="IPR051625">
    <property type="entry name" value="Signaling_Regulatory_Domain"/>
</dbReference>
<dbReference type="SUPFAM" id="SSF54695">
    <property type="entry name" value="POZ domain"/>
    <property type="match status" value="1"/>
</dbReference>
<keyword evidence="1" id="KW-0677">Repeat</keyword>
<evidence type="ECO:0000313" key="6">
    <source>
        <dbReference type="Proteomes" id="UP001151699"/>
    </source>
</evidence>
<sequence>MFTISNYNYDCLKNCRSRDHGETIAKNVLHRDNISDEKLAAFIGKTCKNFACAEFKGITALHMLSTKEQRATIVEWLINYGADVNAVSSTTRQAPLHYALASNAIEIAVVLLRYGASLDLIDAFQWRPLNYCGTLNTEKIMFSAYETFVWGSNKNYNLGIANEEDKNYPQPLSYFKENKICLLSASISSYHSMFLDNQGKVYAVGHGKFGQLGTGDTSTLVLPKLIKLPIKKNETVIRISTARQHSLILTSNNLVYACGSNQHGQLGVTTGKGKKTRVLSESKFKEVQPVGTQESGKILGIIARDYFSIAYKRCCIYAWGRNGGQFGVETIDTTAPTKAIYNFFSFESSNAAIVCCTNINCLIIFHKYKIKFVKSPRYESIKAIAVLGGKFCGVDDATSSDETLKIMVCTRSNFLYIWYEDTNQFVRCFTLFNDLNITKLLWPREDNIMFVGNGTLNSGTLSFYDIKLTVSTNSEDFQEIVSAKKDVSTVKGCRISFQRIPVVDRVVDVQCDQLAESFMVLQEHSQRFLKIPKQIDEPLTFKNLMVEASETDSIHDIVFHIEDDIYVAHKLIVFSRANGLRDIVEKQSDKHVYLNYDGLTSKMFELMMKHMYCNYSLNMSDVCDIEMSMGAFSGYTNLDIFDLFQEFAGKFGLANLVYTQR</sequence>
<evidence type="ECO:0000313" key="5">
    <source>
        <dbReference type="EMBL" id="KAJ6642089.1"/>
    </source>
</evidence>
<evidence type="ECO:0000256" key="1">
    <source>
        <dbReference type="ARBA" id="ARBA00022737"/>
    </source>
</evidence>
<evidence type="ECO:0000256" key="3">
    <source>
        <dbReference type="PROSITE-ProRule" id="PRU00235"/>
    </source>
</evidence>
<dbReference type="InterPro" id="IPR000210">
    <property type="entry name" value="BTB/POZ_dom"/>
</dbReference>
<dbReference type="InterPro" id="IPR002110">
    <property type="entry name" value="Ankyrin_rpt"/>
</dbReference>
<dbReference type="Gene3D" id="3.30.710.10">
    <property type="entry name" value="Potassium Channel Kv1.1, Chain A"/>
    <property type="match status" value="1"/>
</dbReference>
<reference evidence="5" key="1">
    <citation type="submission" date="2022-07" db="EMBL/GenBank/DDBJ databases">
        <authorList>
            <person name="Trinca V."/>
            <person name="Uliana J.V.C."/>
            <person name="Torres T.T."/>
            <person name="Ward R.J."/>
            <person name="Monesi N."/>
        </authorList>
    </citation>
    <scope>NUCLEOTIDE SEQUENCE</scope>
    <source>
        <strain evidence="5">HSMRA1968</strain>
        <tissue evidence="5">Whole embryos</tissue>
    </source>
</reference>
<dbReference type="PANTHER" id="PTHR22872">
    <property type="entry name" value="BTK-BINDING PROTEIN-RELATED"/>
    <property type="match status" value="1"/>
</dbReference>
<organism evidence="5 6">
    <name type="scientific">Pseudolycoriella hygida</name>
    <dbReference type="NCBI Taxonomy" id="35572"/>
    <lineage>
        <taxon>Eukaryota</taxon>
        <taxon>Metazoa</taxon>
        <taxon>Ecdysozoa</taxon>
        <taxon>Arthropoda</taxon>
        <taxon>Hexapoda</taxon>
        <taxon>Insecta</taxon>
        <taxon>Pterygota</taxon>
        <taxon>Neoptera</taxon>
        <taxon>Endopterygota</taxon>
        <taxon>Diptera</taxon>
        <taxon>Nematocera</taxon>
        <taxon>Sciaroidea</taxon>
        <taxon>Sciaridae</taxon>
        <taxon>Pseudolycoriella</taxon>
    </lineage>
</organism>
<feature type="repeat" description="ANK" evidence="2">
    <location>
        <begin position="56"/>
        <end position="89"/>
    </location>
</feature>
<proteinExistence type="predicted"/>
<dbReference type="OrthoDB" id="1893551at2759"/>
<dbReference type="InterPro" id="IPR036770">
    <property type="entry name" value="Ankyrin_rpt-contain_sf"/>
</dbReference>
<name>A0A9Q0S2G2_9DIPT</name>
<dbReference type="PROSITE" id="PS50012">
    <property type="entry name" value="RCC1_3"/>
    <property type="match status" value="2"/>
</dbReference>
<dbReference type="InterPro" id="IPR011333">
    <property type="entry name" value="SKP1/BTB/POZ_sf"/>
</dbReference>
<dbReference type="Gene3D" id="2.130.10.30">
    <property type="entry name" value="Regulator of chromosome condensation 1/beta-lactamase-inhibitor protein II"/>
    <property type="match status" value="1"/>
</dbReference>
<dbReference type="SUPFAM" id="SSF50985">
    <property type="entry name" value="RCC1/BLIP-II"/>
    <property type="match status" value="1"/>
</dbReference>
<keyword evidence="5" id="KW-0418">Kinase</keyword>
<dbReference type="Proteomes" id="UP001151699">
    <property type="component" value="Chromosome B"/>
</dbReference>
<feature type="repeat" description="ANK" evidence="2">
    <location>
        <begin position="91"/>
        <end position="123"/>
    </location>
</feature>
<feature type="domain" description="BTB" evidence="4">
    <location>
        <begin position="555"/>
        <end position="612"/>
    </location>
</feature>
<evidence type="ECO:0000259" key="4">
    <source>
        <dbReference type="PROSITE" id="PS50097"/>
    </source>
</evidence>
<dbReference type="InterPro" id="IPR009091">
    <property type="entry name" value="RCC1/BLIP-II"/>
</dbReference>
<feature type="repeat" description="RCC1" evidence="3">
    <location>
        <begin position="199"/>
        <end position="252"/>
    </location>
</feature>
<dbReference type="PRINTS" id="PR00633">
    <property type="entry name" value="RCCNDNSATION"/>
</dbReference>
<dbReference type="SMART" id="SM00248">
    <property type="entry name" value="ANK"/>
    <property type="match status" value="2"/>
</dbReference>
<gene>
    <name evidence="5" type="primary">ibtk</name>
    <name evidence="5" type="ORF">Bhyg_07035</name>
</gene>
<keyword evidence="5" id="KW-0808">Transferase</keyword>
<dbReference type="AlphaFoldDB" id="A0A9Q0S2G2"/>
<accession>A0A9Q0S2G2</accession>
<dbReference type="PANTHER" id="PTHR22872:SF2">
    <property type="entry name" value="INHIBITOR OF BRUTON TYROSINE KINASE"/>
    <property type="match status" value="1"/>
</dbReference>
<protein>
    <submittedName>
        <fullName evidence="5">Inhibitor of Bruton tyrosine kinase</fullName>
    </submittedName>
</protein>